<accession>E1YH28</accession>
<dbReference type="AlphaFoldDB" id="E1YH28"/>
<keyword evidence="1" id="KW-0812">Transmembrane</keyword>
<feature type="transmembrane region" description="Helical" evidence="1">
    <location>
        <begin position="6"/>
        <end position="24"/>
    </location>
</feature>
<keyword evidence="1" id="KW-1133">Transmembrane helix</keyword>
<evidence type="ECO:0000256" key="1">
    <source>
        <dbReference type="SAM" id="Phobius"/>
    </source>
</evidence>
<reference evidence="2" key="1">
    <citation type="journal article" date="2011" name="Environ. Microbiol.">
        <title>Genomic insights into the metabolic potential of the polycyclic aromatic hydrocarbon degrading sulfate-reducing Deltaproteobacterium N47.</title>
        <authorList>
            <person name="Bergmann F."/>
            <person name="Selesi D."/>
            <person name="Weinmaier T."/>
            <person name="Tischler P."/>
            <person name="Rattei T."/>
            <person name="Meckenstock R.U."/>
        </authorList>
    </citation>
    <scope>NUCLEOTIDE SEQUENCE</scope>
</reference>
<dbReference type="EMBL" id="FR695873">
    <property type="protein sequence ID" value="CBX29872.1"/>
    <property type="molecule type" value="Genomic_DNA"/>
</dbReference>
<evidence type="ECO:0000313" key="2">
    <source>
        <dbReference type="EMBL" id="CBX29872.1"/>
    </source>
</evidence>
<gene>
    <name evidence="2" type="ORF">N47_F15670</name>
</gene>
<dbReference type="NCBIfam" id="NF041949">
    <property type="entry name" value="THIVI_2564_fam"/>
    <property type="match status" value="1"/>
</dbReference>
<sequence>MPLIQLVIVLVVVGVILWVINNYIPMQGTIKKILNVVVIIVVILWLLNVFGVIGNLSTIRIGK</sequence>
<name>E1YH28_9BACT</name>
<proteinExistence type="predicted"/>
<dbReference type="InterPro" id="IPR049641">
    <property type="entry name" value="THIVI_2564-like"/>
</dbReference>
<protein>
    <submittedName>
        <fullName evidence="2">Uncharacterized protein</fullName>
    </submittedName>
</protein>
<organism evidence="2">
    <name type="scientific">uncultured Desulfobacterium sp</name>
    <dbReference type="NCBI Taxonomy" id="201089"/>
    <lineage>
        <taxon>Bacteria</taxon>
        <taxon>Pseudomonadati</taxon>
        <taxon>Thermodesulfobacteriota</taxon>
        <taxon>Desulfobacteria</taxon>
        <taxon>Desulfobacterales</taxon>
        <taxon>Desulfobacteriaceae</taxon>
        <taxon>Desulfobacterium</taxon>
        <taxon>environmental samples</taxon>
    </lineage>
</organism>
<keyword evidence="1" id="KW-0472">Membrane</keyword>
<feature type="transmembrane region" description="Helical" evidence="1">
    <location>
        <begin position="33"/>
        <end position="53"/>
    </location>
</feature>